<dbReference type="PANTHER" id="PTHR30294:SF29">
    <property type="entry name" value="MULTIDRUG ABC TRANSPORTER PERMEASE YBHS-RELATED"/>
    <property type="match status" value="1"/>
</dbReference>
<accession>A0A284VIP4</accession>
<dbReference type="GO" id="GO:0005886">
    <property type="term" value="C:plasma membrane"/>
    <property type="evidence" value="ECO:0007669"/>
    <property type="project" value="UniProtKB-SubCell"/>
</dbReference>
<evidence type="ECO:0000256" key="8">
    <source>
        <dbReference type="SAM" id="Phobius"/>
    </source>
</evidence>
<sequence>MSGTLAVFERDFKKFIKTPFMIVMTLMFPIFYLIIFGNAMGGNIDHIPIGVTQEDLFDNSTPLYESAIEKMKQSIVFDVTVYSNEQNAKQDLSEGKIKAVAVFPSEYSQGNEVQLYVDSSEYLIPAIVDSGLSSIFNSLKVQSKTRTTKIYGDIDYIQFFGVGVMVMAIFMSSMMGGGMSLIRDREMGIIEGYLVTPVKRSSIIIGTIASGTVKALVAALLILMLTIPVAGIAIKSIEGFLLVLLVLSLTSIGIISFVVAFASRLASQWAFSSIVSFLNLLLFMTSGAFYPIQGMPTWLQYITWINPEAYAVHALRSVILRNQGFNFIMFDLIALSIFTAIVVAIGISSFRRTLE</sequence>
<dbReference type="AlphaFoldDB" id="A0A284VIP4"/>
<evidence type="ECO:0000256" key="7">
    <source>
        <dbReference type="ARBA" id="ARBA00023136"/>
    </source>
</evidence>
<evidence type="ECO:0000313" key="11">
    <source>
        <dbReference type="Proteomes" id="UP000218615"/>
    </source>
</evidence>
<evidence type="ECO:0000256" key="4">
    <source>
        <dbReference type="ARBA" id="ARBA00022475"/>
    </source>
</evidence>
<evidence type="ECO:0000256" key="1">
    <source>
        <dbReference type="ARBA" id="ARBA00004651"/>
    </source>
</evidence>
<keyword evidence="5 8" id="KW-0812">Transmembrane</keyword>
<dbReference type="OrthoDB" id="147058at2157"/>
<keyword evidence="7 8" id="KW-0472">Membrane</keyword>
<evidence type="ECO:0000256" key="5">
    <source>
        <dbReference type="ARBA" id="ARBA00022692"/>
    </source>
</evidence>
<reference evidence="11" key="1">
    <citation type="submission" date="2017-06" db="EMBL/GenBank/DDBJ databases">
        <authorList>
            <person name="Cremers G."/>
        </authorList>
    </citation>
    <scope>NUCLEOTIDE SEQUENCE [LARGE SCALE GENOMIC DNA]</scope>
</reference>
<feature type="transmembrane region" description="Helical" evidence="8">
    <location>
        <begin position="240"/>
        <end position="262"/>
    </location>
</feature>
<feature type="transmembrane region" description="Helical" evidence="8">
    <location>
        <begin position="327"/>
        <end position="350"/>
    </location>
</feature>
<name>A0A284VIP4_9EURY</name>
<gene>
    <name evidence="10" type="ORF">MNV_1070010</name>
</gene>
<dbReference type="GO" id="GO:0140359">
    <property type="term" value="F:ABC-type transporter activity"/>
    <property type="evidence" value="ECO:0007669"/>
    <property type="project" value="InterPro"/>
</dbReference>
<feature type="transmembrane region" description="Helical" evidence="8">
    <location>
        <begin position="156"/>
        <end position="182"/>
    </location>
</feature>
<evidence type="ECO:0000259" key="9">
    <source>
        <dbReference type="PROSITE" id="PS51012"/>
    </source>
</evidence>
<keyword evidence="4" id="KW-1003">Cell membrane</keyword>
<dbReference type="Pfam" id="PF12698">
    <property type="entry name" value="ABC2_membrane_3"/>
    <property type="match status" value="1"/>
</dbReference>
<dbReference type="RefSeq" id="WP_218837843.1">
    <property type="nucleotide sequence ID" value="NZ_FZMP01000010.1"/>
</dbReference>
<comment type="subcellular location">
    <subcellularLocation>
        <location evidence="1">Cell membrane</location>
        <topology evidence="1">Multi-pass membrane protein</topology>
    </subcellularLocation>
</comment>
<evidence type="ECO:0000313" key="10">
    <source>
        <dbReference type="EMBL" id="SNQ59120.1"/>
    </source>
</evidence>
<dbReference type="InterPro" id="IPR047817">
    <property type="entry name" value="ABC2_TM_bact-type"/>
</dbReference>
<dbReference type="InterPro" id="IPR013525">
    <property type="entry name" value="ABC2_TM"/>
</dbReference>
<dbReference type="InterPro" id="IPR051449">
    <property type="entry name" value="ABC-2_transporter_component"/>
</dbReference>
<dbReference type="EMBL" id="FZMP01000010">
    <property type="protein sequence ID" value="SNQ59120.1"/>
    <property type="molecule type" value="Genomic_DNA"/>
</dbReference>
<comment type="similarity">
    <text evidence="2">Belongs to the ABC-2 integral membrane protein family.</text>
</comment>
<feature type="transmembrane region" description="Helical" evidence="8">
    <location>
        <begin position="269"/>
        <end position="292"/>
    </location>
</feature>
<keyword evidence="3" id="KW-0813">Transport</keyword>
<feature type="transmembrane region" description="Helical" evidence="8">
    <location>
        <begin position="20"/>
        <end position="40"/>
    </location>
</feature>
<dbReference type="PANTHER" id="PTHR30294">
    <property type="entry name" value="MEMBRANE COMPONENT OF ABC TRANSPORTER YHHJ-RELATED"/>
    <property type="match status" value="1"/>
</dbReference>
<feature type="domain" description="ABC transmembrane type-2" evidence="9">
    <location>
        <begin position="121"/>
        <end position="353"/>
    </location>
</feature>
<protein>
    <submittedName>
        <fullName evidence="10">ABC-2 type transporter</fullName>
    </submittedName>
</protein>
<evidence type="ECO:0000256" key="3">
    <source>
        <dbReference type="ARBA" id="ARBA00022448"/>
    </source>
</evidence>
<dbReference type="PROSITE" id="PS51012">
    <property type="entry name" value="ABC_TM2"/>
    <property type="match status" value="1"/>
</dbReference>
<organism evidence="10 11">
    <name type="scientific">Candidatus Methanoperedens nitratireducens</name>
    <dbReference type="NCBI Taxonomy" id="1392998"/>
    <lineage>
        <taxon>Archaea</taxon>
        <taxon>Methanobacteriati</taxon>
        <taxon>Methanobacteriota</taxon>
        <taxon>Stenosarchaea group</taxon>
        <taxon>Methanomicrobia</taxon>
        <taxon>Methanosarcinales</taxon>
        <taxon>ANME-2 cluster</taxon>
        <taxon>Candidatus Methanoperedentaceae</taxon>
        <taxon>Candidatus Methanoperedens</taxon>
    </lineage>
</organism>
<keyword evidence="11" id="KW-1185">Reference proteome</keyword>
<evidence type="ECO:0000256" key="6">
    <source>
        <dbReference type="ARBA" id="ARBA00022989"/>
    </source>
</evidence>
<feature type="transmembrane region" description="Helical" evidence="8">
    <location>
        <begin position="203"/>
        <end position="234"/>
    </location>
</feature>
<proteinExistence type="inferred from homology"/>
<keyword evidence="6 8" id="KW-1133">Transmembrane helix</keyword>
<evidence type="ECO:0000256" key="2">
    <source>
        <dbReference type="ARBA" id="ARBA00007783"/>
    </source>
</evidence>
<dbReference type="Proteomes" id="UP000218615">
    <property type="component" value="Unassembled WGS sequence"/>
</dbReference>